<dbReference type="EMBL" id="PJNB01000001">
    <property type="protein sequence ID" value="PKW19655.1"/>
    <property type="molecule type" value="Genomic_DNA"/>
</dbReference>
<name>A0A2N3Y9T0_SACSN</name>
<evidence type="ECO:0000313" key="3">
    <source>
        <dbReference type="Proteomes" id="UP000233786"/>
    </source>
</evidence>
<dbReference type="InterPro" id="IPR024747">
    <property type="entry name" value="Pyridox_Oxase-rel"/>
</dbReference>
<dbReference type="Gene3D" id="2.30.110.10">
    <property type="entry name" value="Electron Transport, Fmn-binding Protein, Chain A"/>
    <property type="match status" value="1"/>
</dbReference>
<accession>A0A2N3Y9T0</accession>
<evidence type="ECO:0000313" key="2">
    <source>
        <dbReference type="EMBL" id="PKW19655.1"/>
    </source>
</evidence>
<dbReference type="PANTHER" id="PTHR34071:SF2">
    <property type="entry name" value="FLAVIN-NUCLEOTIDE-BINDING PROTEIN"/>
    <property type="match status" value="1"/>
</dbReference>
<dbReference type="InterPro" id="IPR012349">
    <property type="entry name" value="Split_barrel_FMN-bd"/>
</dbReference>
<proteinExistence type="predicted"/>
<keyword evidence="3" id="KW-1185">Reference proteome</keyword>
<protein>
    <recommendedName>
        <fullName evidence="4">Nitroimidazol reductase NimA-like FMN-containing flavoprotein (Pyridoxamine 5'-phosphate oxidase superfamily)</fullName>
    </recommendedName>
</protein>
<comment type="caution">
    <text evidence="2">The sequence shown here is derived from an EMBL/GenBank/DDBJ whole genome shotgun (WGS) entry which is preliminary data.</text>
</comment>
<dbReference type="SUPFAM" id="SSF50475">
    <property type="entry name" value="FMN-binding split barrel"/>
    <property type="match status" value="1"/>
</dbReference>
<gene>
    <name evidence="2" type="ORF">A8926_7835</name>
</gene>
<evidence type="ECO:0008006" key="4">
    <source>
        <dbReference type="Google" id="ProtNLM"/>
    </source>
</evidence>
<feature type="region of interest" description="Disordered" evidence="1">
    <location>
        <begin position="195"/>
        <end position="226"/>
    </location>
</feature>
<sequence>MKILFHVTRQLSTTDRTTIRRGSARARTERSDLHATLDAGLICHLGLLIDGSPRVLPTGYGRSGDTLYVHGSTGARSLREAAEGVEVCVAVTHLDGIVYARSLFHHSVNFRSAMIHGRARDVTDTDEKLRALRVITEQLAPGSWEHARQPNKRELAATAVIAVDLAEAAVKIRTGGPNDDDEDVEEAKSWAGVLPLRPHWGTPEPSADLPAGFEVPSHVGEREQPA</sequence>
<reference evidence="2" key="1">
    <citation type="submission" date="2017-12" db="EMBL/GenBank/DDBJ databases">
        <title>Sequencing the genomes of 1000 Actinobacteria strains.</title>
        <authorList>
            <person name="Klenk H.-P."/>
        </authorList>
    </citation>
    <scope>NUCLEOTIDE SEQUENCE [LARGE SCALE GENOMIC DNA]</scope>
    <source>
        <strain evidence="2">DSM 44228</strain>
    </source>
</reference>
<dbReference type="Pfam" id="PF12900">
    <property type="entry name" value="Pyridox_ox_2"/>
    <property type="match status" value="1"/>
</dbReference>
<dbReference type="Proteomes" id="UP000233786">
    <property type="component" value="Unassembled WGS sequence"/>
</dbReference>
<dbReference type="PANTHER" id="PTHR34071">
    <property type="entry name" value="5-NITROIMIDAZOLE ANTIBIOTICS RESISTANCE PROTEIN, NIMA-FAMILY-RELATED PROTEIN-RELATED"/>
    <property type="match status" value="1"/>
</dbReference>
<dbReference type="AlphaFoldDB" id="A0A2N3Y9T0"/>
<organism evidence="2 3">
    <name type="scientific">Saccharopolyspora spinosa</name>
    <dbReference type="NCBI Taxonomy" id="60894"/>
    <lineage>
        <taxon>Bacteria</taxon>
        <taxon>Bacillati</taxon>
        <taxon>Actinomycetota</taxon>
        <taxon>Actinomycetes</taxon>
        <taxon>Pseudonocardiales</taxon>
        <taxon>Pseudonocardiaceae</taxon>
        <taxon>Saccharopolyspora</taxon>
    </lineage>
</organism>
<evidence type="ECO:0000256" key="1">
    <source>
        <dbReference type="SAM" id="MobiDB-lite"/>
    </source>
</evidence>